<dbReference type="EMBL" id="JAHYXK010000036">
    <property type="protein sequence ID" value="MBW7469337.1"/>
    <property type="molecule type" value="Genomic_DNA"/>
</dbReference>
<protein>
    <recommendedName>
        <fullName evidence="4">Outer membrane protein beta-barrel domain-containing protein</fullName>
    </recommendedName>
</protein>
<comment type="caution">
    <text evidence="2">The sequence shown here is derived from an EMBL/GenBank/DDBJ whole genome shotgun (WGS) entry which is preliminary data.</text>
</comment>
<keyword evidence="1" id="KW-0732">Signal</keyword>
<feature type="signal peptide" evidence="1">
    <location>
        <begin position="1"/>
        <end position="25"/>
    </location>
</feature>
<proteinExistence type="predicted"/>
<gene>
    <name evidence="2" type="ORF">K0O23_19870</name>
</gene>
<organism evidence="2 3">
    <name type="scientific">Pontibacter aydingkolensis</name>
    <dbReference type="NCBI Taxonomy" id="1911536"/>
    <lineage>
        <taxon>Bacteria</taxon>
        <taxon>Pseudomonadati</taxon>
        <taxon>Bacteroidota</taxon>
        <taxon>Cytophagia</taxon>
        <taxon>Cytophagales</taxon>
        <taxon>Hymenobacteraceae</taxon>
        <taxon>Pontibacter</taxon>
    </lineage>
</organism>
<keyword evidence="3" id="KW-1185">Reference proteome</keyword>
<sequence length="144" mass="16141">MKLKTILLILTLSLTTLEGFSQVFASYHQSSIPFAGIGYEFRRFAPELRVGTNVFVDDISAEFVLPYKVISREDYYIDAGLGVRYNVFRGLVLPVGFTAFPFQKKGLGFHAELALISDFESSAILRGSWGIAYRFGRQNSVPVE</sequence>
<accession>A0ABS7CZT4</accession>
<feature type="chain" id="PRO_5045639828" description="Outer membrane protein beta-barrel domain-containing protein" evidence="1">
    <location>
        <begin position="26"/>
        <end position="144"/>
    </location>
</feature>
<evidence type="ECO:0000313" key="2">
    <source>
        <dbReference type="EMBL" id="MBW7469337.1"/>
    </source>
</evidence>
<name>A0ABS7CZT4_9BACT</name>
<dbReference type="Proteomes" id="UP000813018">
    <property type="component" value="Unassembled WGS sequence"/>
</dbReference>
<evidence type="ECO:0008006" key="4">
    <source>
        <dbReference type="Google" id="ProtNLM"/>
    </source>
</evidence>
<evidence type="ECO:0000313" key="3">
    <source>
        <dbReference type="Proteomes" id="UP000813018"/>
    </source>
</evidence>
<dbReference type="RefSeq" id="WP_219879210.1">
    <property type="nucleotide sequence ID" value="NZ_JAHYXK010000036.1"/>
</dbReference>
<evidence type="ECO:0000256" key="1">
    <source>
        <dbReference type="SAM" id="SignalP"/>
    </source>
</evidence>
<reference evidence="2 3" key="1">
    <citation type="journal article" date="2016" name="Int. J. Syst. Evol. Microbiol.">
        <title>Pontibacter aydingkolensis sp. nov., isolated from soil of a salt lake.</title>
        <authorList>
            <person name="Osman G."/>
            <person name="Zhang T."/>
            <person name="Lou K."/>
            <person name="Gao Y."/>
            <person name="Chang W."/>
            <person name="Lin Q."/>
            <person name="Yang H.M."/>
            <person name="Huo X.D."/>
            <person name="Wang N."/>
        </authorList>
    </citation>
    <scope>NUCLEOTIDE SEQUENCE [LARGE SCALE GENOMIC DNA]</scope>
    <source>
        <strain evidence="2 3">KACC 19255</strain>
    </source>
</reference>